<feature type="chain" id="PRO_5034347891" evidence="2">
    <location>
        <begin position="20"/>
        <end position="78"/>
    </location>
</feature>
<evidence type="ECO:0000256" key="2">
    <source>
        <dbReference type="SAM" id="SignalP"/>
    </source>
</evidence>
<protein>
    <submittedName>
        <fullName evidence="3">Uncharacterized protein</fullName>
    </submittedName>
</protein>
<proteinExistence type="predicted"/>
<accession>A0A8H8DI92</accession>
<gene>
    <name evidence="3" type="ORF">BJ554DRAFT_353</name>
</gene>
<feature type="signal peptide" evidence="2">
    <location>
        <begin position="1"/>
        <end position="19"/>
    </location>
</feature>
<feature type="region of interest" description="Disordered" evidence="1">
    <location>
        <begin position="21"/>
        <end position="78"/>
    </location>
</feature>
<dbReference type="PROSITE" id="PS51257">
    <property type="entry name" value="PROKAR_LIPOPROTEIN"/>
    <property type="match status" value="1"/>
</dbReference>
<reference evidence="3 4" key="1">
    <citation type="journal article" name="Sci. Rep.">
        <title>Genome-scale phylogenetic analyses confirm Olpidium as the closest living zoosporic fungus to the non-flagellated, terrestrial fungi.</title>
        <authorList>
            <person name="Chang Y."/>
            <person name="Rochon D."/>
            <person name="Sekimoto S."/>
            <person name="Wang Y."/>
            <person name="Chovatia M."/>
            <person name="Sandor L."/>
            <person name="Salamov A."/>
            <person name="Grigoriev I.V."/>
            <person name="Stajich J.E."/>
            <person name="Spatafora J.W."/>
        </authorList>
    </citation>
    <scope>NUCLEOTIDE SEQUENCE [LARGE SCALE GENOMIC DNA]</scope>
    <source>
        <strain evidence="3">S191</strain>
    </source>
</reference>
<evidence type="ECO:0000313" key="3">
    <source>
        <dbReference type="EMBL" id="KAG5459261.1"/>
    </source>
</evidence>
<keyword evidence="2" id="KW-0732">Signal</keyword>
<comment type="caution">
    <text evidence="3">The sequence shown here is derived from an EMBL/GenBank/DDBJ whole genome shotgun (WGS) entry which is preliminary data.</text>
</comment>
<keyword evidence="4" id="KW-1185">Reference proteome</keyword>
<evidence type="ECO:0000256" key="1">
    <source>
        <dbReference type="SAM" id="MobiDB-lite"/>
    </source>
</evidence>
<organism evidence="3 4">
    <name type="scientific">Olpidium bornovanus</name>
    <dbReference type="NCBI Taxonomy" id="278681"/>
    <lineage>
        <taxon>Eukaryota</taxon>
        <taxon>Fungi</taxon>
        <taxon>Fungi incertae sedis</taxon>
        <taxon>Olpidiomycota</taxon>
        <taxon>Olpidiomycotina</taxon>
        <taxon>Olpidiomycetes</taxon>
        <taxon>Olpidiales</taxon>
        <taxon>Olpidiaceae</taxon>
        <taxon>Olpidium</taxon>
    </lineage>
</organism>
<sequence>MHFFRVLSAVVFGAACAAAAALPQGSGGSESTLRDVGKSRRKHRAEPPPPDGRVRQHQLRLGRPRLPQPGRQRAAEHH</sequence>
<evidence type="ECO:0000313" key="4">
    <source>
        <dbReference type="Proteomes" id="UP000673691"/>
    </source>
</evidence>
<feature type="non-terminal residue" evidence="3">
    <location>
        <position position="78"/>
    </location>
</feature>
<dbReference type="EMBL" id="JAEFCI010007129">
    <property type="protein sequence ID" value="KAG5459261.1"/>
    <property type="molecule type" value="Genomic_DNA"/>
</dbReference>
<name>A0A8H8DI92_9FUNG</name>
<dbReference type="AlphaFoldDB" id="A0A8H8DI92"/>
<dbReference type="Proteomes" id="UP000673691">
    <property type="component" value="Unassembled WGS sequence"/>
</dbReference>